<organism evidence="2 3">
    <name type="scientific">Vibrio breoganii</name>
    <dbReference type="NCBI Taxonomy" id="553239"/>
    <lineage>
        <taxon>Bacteria</taxon>
        <taxon>Pseudomonadati</taxon>
        <taxon>Pseudomonadota</taxon>
        <taxon>Gammaproteobacteria</taxon>
        <taxon>Vibrionales</taxon>
        <taxon>Vibrionaceae</taxon>
        <taxon>Vibrio</taxon>
    </lineage>
</organism>
<evidence type="ECO:0000256" key="1">
    <source>
        <dbReference type="SAM" id="SignalP"/>
    </source>
</evidence>
<dbReference type="EMBL" id="JABCJR010000053">
    <property type="protein sequence ID" value="NMR71830.1"/>
    <property type="molecule type" value="Genomic_DNA"/>
</dbReference>
<comment type="caution">
    <text evidence="2">The sequence shown here is derived from an EMBL/GenBank/DDBJ whole genome shotgun (WGS) entry which is preliminary data.</text>
</comment>
<dbReference type="PROSITE" id="PS51257">
    <property type="entry name" value="PROKAR_LIPOPROTEIN"/>
    <property type="match status" value="1"/>
</dbReference>
<evidence type="ECO:0000313" key="2">
    <source>
        <dbReference type="EMBL" id="NMR71830.1"/>
    </source>
</evidence>
<keyword evidence="1" id="KW-0732">Signal</keyword>
<name>A0ABX1UDG4_9VIBR</name>
<dbReference type="Proteomes" id="UP000590068">
    <property type="component" value="Unassembled WGS sequence"/>
</dbReference>
<protein>
    <submittedName>
        <fullName evidence="2">Uncharacterized protein</fullName>
    </submittedName>
</protein>
<proteinExistence type="predicted"/>
<feature type="chain" id="PRO_5047072378" evidence="1">
    <location>
        <begin position="20"/>
        <end position="96"/>
    </location>
</feature>
<reference evidence="2 3" key="1">
    <citation type="submission" date="2020-04" db="EMBL/GenBank/DDBJ databases">
        <title>WGS-Seq of Vibrio isolated by the O'Toole Lab.</title>
        <authorList>
            <person name="Mckone K.P."/>
            <person name="Whitaker R."/>
            <person name="Sevigney J.L."/>
            <person name="Herring J.B."/>
            <person name="O'Toole G."/>
        </authorList>
    </citation>
    <scope>NUCLEOTIDE SEQUENCE [LARGE SCALE GENOMIC DNA]</scope>
    <source>
        <strain evidence="2 3">BS_02</strain>
    </source>
</reference>
<keyword evidence="3" id="KW-1185">Reference proteome</keyword>
<accession>A0ABX1UDG4</accession>
<gene>
    <name evidence="2" type="ORF">HJ568_18055</name>
</gene>
<evidence type="ECO:0000313" key="3">
    <source>
        <dbReference type="Proteomes" id="UP000590068"/>
    </source>
</evidence>
<sequence length="96" mass="11236">MRQLVVAALFCISFGASCAEDPCKTSRAKRLATWAVTFEIPLNTVWVWMYYKGEDVYCYVAGRQERQHHILQINEEYIEELGYLENAKLMKMKHSL</sequence>
<feature type="signal peptide" evidence="1">
    <location>
        <begin position="1"/>
        <end position="19"/>
    </location>
</feature>
<dbReference type="RefSeq" id="WP_133126350.1">
    <property type="nucleotide sequence ID" value="NZ_JABBXC010000054.1"/>
</dbReference>